<evidence type="ECO:0000256" key="3">
    <source>
        <dbReference type="SAM" id="SignalP"/>
    </source>
</evidence>
<evidence type="ECO:0000256" key="1">
    <source>
        <dbReference type="SAM" id="MobiDB-lite"/>
    </source>
</evidence>
<keyword evidence="3" id="KW-0732">Signal</keyword>
<feature type="transmembrane region" description="Helical" evidence="2">
    <location>
        <begin position="65"/>
        <end position="91"/>
    </location>
</feature>
<reference evidence="4" key="1">
    <citation type="submission" date="2012-05" db="EMBL/GenBank/DDBJ databases">
        <authorList>
            <person name="Krishnakumar V."/>
            <person name="Cheung F."/>
            <person name="Xiao Y."/>
            <person name="Chan A."/>
            <person name="Moskal W.A."/>
            <person name="Town C.D."/>
        </authorList>
    </citation>
    <scope>NUCLEOTIDE SEQUENCE</scope>
</reference>
<feature type="signal peptide" evidence="3">
    <location>
        <begin position="1"/>
        <end position="33"/>
    </location>
</feature>
<sequence>MVACNAAFMASLSAWRTMTEVLVDFLIVLSAAAASSRCCCCSSETVLSSSSPSLGEGEVSNFDRIFVFFCFCFFLVASVFPGINSFFFLGLSTASFSGCSSSRSGSSSSKSESNSSAISCSSW</sequence>
<accession>I3S0F7</accession>
<evidence type="ECO:0008006" key="5">
    <source>
        <dbReference type="Google" id="ProtNLM"/>
    </source>
</evidence>
<protein>
    <recommendedName>
        <fullName evidence="5">Secreted peptide</fullName>
    </recommendedName>
</protein>
<dbReference type="AlphaFoldDB" id="I3S0F7"/>
<dbReference type="EMBL" id="BT133954">
    <property type="protein sequence ID" value="AFK33749.1"/>
    <property type="molecule type" value="mRNA"/>
</dbReference>
<feature type="chain" id="PRO_5003679138" description="Secreted peptide" evidence="3">
    <location>
        <begin position="34"/>
        <end position="123"/>
    </location>
</feature>
<feature type="region of interest" description="Disordered" evidence="1">
    <location>
        <begin position="96"/>
        <end position="123"/>
    </location>
</feature>
<evidence type="ECO:0000313" key="4">
    <source>
        <dbReference type="EMBL" id="AFK33749.1"/>
    </source>
</evidence>
<evidence type="ECO:0000256" key="2">
    <source>
        <dbReference type="SAM" id="Phobius"/>
    </source>
</evidence>
<proteinExistence type="evidence at transcript level"/>
<keyword evidence="2" id="KW-0472">Membrane</keyword>
<organism evidence="4">
    <name type="scientific">Lotus japonicus</name>
    <name type="common">Lotus corniculatus var. japonicus</name>
    <dbReference type="NCBI Taxonomy" id="34305"/>
    <lineage>
        <taxon>Eukaryota</taxon>
        <taxon>Viridiplantae</taxon>
        <taxon>Streptophyta</taxon>
        <taxon>Embryophyta</taxon>
        <taxon>Tracheophyta</taxon>
        <taxon>Spermatophyta</taxon>
        <taxon>Magnoliopsida</taxon>
        <taxon>eudicotyledons</taxon>
        <taxon>Gunneridae</taxon>
        <taxon>Pentapetalae</taxon>
        <taxon>rosids</taxon>
        <taxon>fabids</taxon>
        <taxon>Fabales</taxon>
        <taxon>Fabaceae</taxon>
        <taxon>Papilionoideae</taxon>
        <taxon>50 kb inversion clade</taxon>
        <taxon>NPAAA clade</taxon>
        <taxon>Hologalegina</taxon>
        <taxon>robinioid clade</taxon>
        <taxon>Loteae</taxon>
        <taxon>Lotus</taxon>
    </lineage>
</organism>
<keyword evidence="2" id="KW-0812">Transmembrane</keyword>
<name>I3S0F7_LOTJA</name>
<keyword evidence="2" id="KW-1133">Transmembrane helix</keyword>